<evidence type="ECO:0000256" key="2">
    <source>
        <dbReference type="ARBA" id="ARBA00022692"/>
    </source>
</evidence>
<dbReference type="OrthoDB" id="5954308at2759"/>
<protein>
    <submittedName>
        <fullName evidence="7">DUF1772-domain-containing protein</fullName>
    </submittedName>
</protein>
<dbReference type="InterPro" id="IPR013901">
    <property type="entry name" value="Anthrone_oxy"/>
</dbReference>
<dbReference type="AlphaFoldDB" id="A0A2J6RP53"/>
<evidence type="ECO:0000256" key="1">
    <source>
        <dbReference type="ARBA" id="ARBA00004141"/>
    </source>
</evidence>
<comment type="similarity">
    <text evidence="5">Belongs to the anthrone oxygenase family.</text>
</comment>
<name>A0A2J6RP53_HYAVF</name>
<dbReference type="Proteomes" id="UP000235786">
    <property type="component" value="Unassembled WGS sequence"/>
</dbReference>
<sequence length="171" mass="17905">MWSAIRIAQVVGSSGAVWLSGNIAAVSMFTVPAIRQAHSQDGVSSVVLAKVWKGVYEAGKALNPPVAAAVTSSFAYLAWSSRVGVRLPKNCSQLYGLAALLTIGIVPFTLILMAGTNNKLSARAKRQGGAASVPAYDDEFAKLIDRWGILNFCRSLLPLFGGVVGLVATLA</sequence>
<keyword evidence="8" id="KW-1185">Reference proteome</keyword>
<dbReference type="EMBL" id="KZ613945">
    <property type="protein sequence ID" value="PMD40294.1"/>
    <property type="molecule type" value="Genomic_DNA"/>
</dbReference>
<accession>A0A2J6RP53</accession>
<dbReference type="Pfam" id="PF08592">
    <property type="entry name" value="Anthrone_oxy"/>
    <property type="match status" value="1"/>
</dbReference>
<keyword evidence="4 6" id="KW-0472">Membrane</keyword>
<keyword evidence="2 6" id="KW-0812">Transmembrane</keyword>
<evidence type="ECO:0000313" key="7">
    <source>
        <dbReference type="EMBL" id="PMD40294.1"/>
    </source>
</evidence>
<evidence type="ECO:0000313" key="8">
    <source>
        <dbReference type="Proteomes" id="UP000235786"/>
    </source>
</evidence>
<proteinExistence type="inferred from homology"/>
<dbReference type="PANTHER" id="PTHR35042">
    <property type="entry name" value="ANTHRONE OXYGENASE ENCC"/>
    <property type="match status" value="1"/>
</dbReference>
<feature type="transmembrane region" description="Helical" evidence="6">
    <location>
        <begin position="94"/>
        <end position="116"/>
    </location>
</feature>
<comment type="subcellular location">
    <subcellularLocation>
        <location evidence="1">Membrane</location>
        <topology evidence="1">Multi-pass membrane protein</topology>
    </subcellularLocation>
</comment>
<evidence type="ECO:0000256" key="5">
    <source>
        <dbReference type="ARBA" id="ARBA00034313"/>
    </source>
</evidence>
<keyword evidence="3 6" id="KW-1133">Transmembrane helix</keyword>
<evidence type="ECO:0000256" key="3">
    <source>
        <dbReference type="ARBA" id="ARBA00022989"/>
    </source>
</evidence>
<evidence type="ECO:0000256" key="4">
    <source>
        <dbReference type="ARBA" id="ARBA00023136"/>
    </source>
</evidence>
<dbReference type="GO" id="GO:0016020">
    <property type="term" value="C:membrane"/>
    <property type="evidence" value="ECO:0007669"/>
    <property type="project" value="UniProtKB-SubCell"/>
</dbReference>
<evidence type="ECO:0000256" key="6">
    <source>
        <dbReference type="SAM" id="Phobius"/>
    </source>
</evidence>
<reference evidence="7 8" key="1">
    <citation type="submission" date="2016-04" db="EMBL/GenBank/DDBJ databases">
        <title>A degradative enzymes factory behind the ericoid mycorrhizal symbiosis.</title>
        <authorList>
            <consortium name="DOE Joint Genome Institute"/>
            <person name="Martino E."/>
            <person name="Morin E."/>
            <person name="Grelet G."/>
            <person name="Kuo A."/>
            <person name="Kohler A."/>
            <person name="Daghino S."/>
            <person name="Barry K."/>
            <person name="Choi C."/>
            <person name="Cichocki N."/>
            <person name="Clum A."/>
            <person name="Copeland A."/>
            <person name="Hainaut M."/>
            <person name="Haridas S."/>
            <person name="Labutti K."/>
            <person name="Lindquist E."/>
            <person name="Lipzen A."/>
            <person name="Khouja H.-R."/>
            <person name="Murat C."/>
            <person name="Ohm R."/>
            <person name="Olson A."/>
            <person name="Spatafora J."/>
            <person name="Veneault-Fourrey C."/>
            <person name="Henrissat B."/>
            <person name="Grigoriev I."/>
            <person name="Martin F."/>
            <person name="Perotto S."/>
        </authorList>
    </citation>
    <scope>NUCLEOTIDE SEQUENCE [LARGE SCALE GENOMIC DNA]</scope>
    <source>
        <strain evidence="7 8">F</strain>
    </source>
</reference>
<organism evidence="7 8">
    <name type="scientific">Hyaloscypha variabilis (strain UAMH 11265 / GT02V1 / F)</name>
    <name type="common">Meliniomyces variabilis</name>
    <dbReference type="NCBI Taxonomy" id="1149755"/>
    <lineage>
        <taxon>Eukaryota</taxon>
        <taxon>Fungi</taxon>
        <taxon>Dikarya</taxon>
        <taxon>Ascomycota</taxon>
        <taxon>Pezizomycotina</taxon>
        <taxon>Leotiomycetes</taxon>
        <taxon>Helotiales</taxon>
        <taxon>Hyaloscyphaceae</taxon>
        <taxon>Hyaloscypha</taxon>
        <taxon>Hyaloscypha variabilis</taxon>
    </lineage>
</organism>
<gene>
    <name evidence="7" type="ORF">L207DRAFT_582504</name>
</gene>
<dbReference type="PANTHER" id="PTHR35042:SF1">
    <property type="entry name" value="DUF1772-DOMAIN-CONTAINING PROTEIN"/>
    <property type="match status" value="1"/>
</dbReference>